<evidence type="ECO:0000256" key="11">
    <source>
        <dbReference type="ARBA" id="ARBA00023002"/>
    </source>
</evidence>
<dbReference type="InterPro" id="IPR008335">
    <property type="entry name" value="Mopterin_OxRdtase_euk"/>
</dbReference>
<keyword evidence="11" id="KW-0560">Oxidoreductase</keyword>
<dbReference type="InterPro" id="IPR036374">
    <property type="entry name" value="OxRdtase_Mopterin-bd_sf"/>
</dbReference>
<dbReference type="AlphaFoldDB" id="A0AAN8W157"/>
<evidence type="ECO:0000256" key="15">
    <source>
        <dbReference type="ARBA" id="ARBA00023157"/>
    </source>
</evidence>
<comment type="subunit">
    <text evidence="5">Homodimer.</text>
</comment>
<comment type="similarity">
    <text evidence="4 16">Belongs to the nitrate reductase family.</text>
</comment>
<dbReference type="InterPro" id="IPR001433">
    <property type="entry name" value="OxRdtase_FAD/NAD-bd"/>
</dbReference>
<dbReference type="PRINTS" id="PR00371">
    <property type="entry name" value="FPNCR"/>
</dbReference>
<dbReference type="PROSITE" id="PS00559">
    <property type="entry name" value="MOLYBDOPTERIN_EUK"/>
    <property type="match status" value="1"/>
</dbReference>
<evidence type="ECO:0000259" key="20">
    <source>
        <dbReference type="PROSITE" id="PS51384"/>
    </source>
</evidence>
<dbReference type="InterPro" id="IPR017938">
    <property type="entry name" value="Riboflavin_synthase-like_b-brl"/>
</dbReference>
<dbReference type="SUPFAM" id="SSF56524">
    <property type="entry name" value="Oxidoreductase molybdopterin-binding domain"/>
    <property type="match status" value="1"/>
</dbReference>
<evidence type="ECO:0000259" key="19">
    <source>
        <dbReference type="PROSITE" id="PS50255"/>
    </source>
</evidence>
<evidence type="ECO:0000256" key="13">
    <source>
        <dbReference type="ARBA" id="ARBA00023027"/>
    </source>
</evidence>
<comment type="cofactor">
    <cofactor evidence="2">
        <name>FAD</name>
        <dbReference type="ChEBI" id="CHEBI:57692"/>
    </cofactor>
</comment>
<keyword evidence="12" id="KW-0408">Iron</keyword>
<dbReference type="Pfam" id="PF00173">
    <property type="entry name" value="Cyt-b5"/>
    <property type="match status" value="1"/>
</dbReference>
<keyword evidence="15" id="KW-1015">Disulfide bond</keyword>
<dbReference type="InterPro" id="IPR000572">
    <property type="entry name" value="OxRdtase_Mopterin-bd_dom"/>
</dbReference>
<comment type="function">
    <text evidence="3 16">Nitrate reductase is a key enzyme involved in the first step of nitrate assimilation in plants, fungi and bacteria.</text>
</comment>
<evidence type="ECO:0000256" key="7">
    <source>
        <dbReference type="ARBA" id="ARBA00022617"/>
    </source>
</evidence>
<keyword evidence="14 16" id="KW-0534">Nitrate assimilation</keyword>
<keyword evidence="6 17" id="KW-0500">Molybdenum</keyword>
<dbReference type="SUPFAM" id="SSF55856">
    <property type="entry name" value="Cytochrome b5-like heme/steroid binding domain"/>
    <property type="match status" value="1"/>
</dbReference>
<dbReference type="InterPro" id="IPR022407">
    <property type="entry name" value="OxRdtase_Mopterin_BS"/>
</dbReference>
<dbReference type="PANTHER" id="PTHR19372">
    <property type="entry name" value="SULFITE REDUCTASE"/>
    <property type="match status" value="1"/>
</dbReference>
<dbReference type="InterPro" id="IPR017927">
    <property type="entry name" value="FAD-bd_FR_type"/>
</dbReference>
<evidence type="ECO:0000256" key="5">
    <source>
        <dbReference type="ARBA" id="ARBA00011738"/>
    </source>
</evidence>
<dbReference type="InterPro" id="IPR039261">
    <property type="entry name" value="FNR_nucleotide-bd"/>
</dbReference>
<sequence>MAASVENRQFSRLQPGLTGMVRVFPPPTGHRSDSPVRGRNIIPNSIKPVPLPVSDSSSEDESDIGEYKEIIKKGRTELEPSVLDSRDEGTADSWVERNPSMIRLTGKHPFNSEPPLTRLMHHGFITPVPLHYVRNHGPVPKANWEDWTVEVCGMVKRPTRFTMDQLVNDFASREFPVTLVCAGNRRKEQNMVKQTIGFNWGSAGVSTSVWRGVRLRDVLKRCGIYSRTKGGLNVCFEGAEDLPGGGGSKYGTSLKREIAMDPARDIILAYMQNGERLSPDHGFPVRVIIPGFIGGRMVKWLKRIIVTTQESDSYYHYRDNRVLPSHVDAELANAEAWWYKPEYIINELNINSVITTPCHEEILPINSWTTQRPYTMRGYAYSGGGKKVTRVEVTMDGGETWHLCTLDHPEKPNKYGKYWCWCFWSLEVEVLDLVGAKEIAVRAWDETLNTQPEKLIWNVMGMMNNCWFKVKTNVCRPHKGEIGIVFEHPTQPGNQSGGWMAKEKHLEKSSESAQTLKKSVSSPFMNTSSRTFSMSEVKKHNSADSTWIIVHGHVYDCTRFLKDHPGGNDSILINAGTDCTEEFDAIHSDKAKKLLEDYRIGELITTGYASDSTTSSPNTSVHGATNYMSMQLTTIKEIAPMKSVALVPREKIPCKLISKNSISHDVRLFRFALPSEDQVLGLPVGKHIFLCATIDDKLCMRAYTPTSSTDEVGFFDLVVKIYFKGENPKFPNGGLMSQYLDSLPLGSTLDVKGPLGHIENTGRGNFSVHGKPKFAKRLAMIAGGTGITPIYQVMQAILKDPEDDTEMYVVYANRTEDDILLRDELDAWTEKYHERLKVWYVVEKTIREGWKYSVGFITESILREHVPEGSSDTLALACGPPPMIQFAVLPNLEKMKYDVKEQLLVF</sequence>
<evidence type="ECO:0000256" key="18">
    <source>
        <dbReference type="SAM" id="MobiDB-lite"/>
    </source>
</evidence>
<dbReference type="Pfam" id="PF00970">
    <property type="entry name" value="FAD_binding_6"/>
    <property type="match status" value="1"/>
</dbReference>
<dbReference type="FunFam" id="2.60.40.650:FF:000001">
    <property type="entry name" value="Nitrate reductase"/>
    <property type="match status" value="1"/>
</dbReference>
<organism evidence="21 22">
    <name type="scientific">Dillenia turbinata</name>
    <dbReference type="NCBI Taxonomy" id="194707"/>
    <lineage>
        <taxon>Eukaryota</taxon>
        <taxon>Viridiplantae</taxon>
        <taxon>Streptophyta</taxon>
        <taxon>Embryophyta</taxon>
        <taxon>Tracheophyta</taxon>
        <taxon>Spermatophyta</taxon>
        <taxon>Magnoliopsida</taxon>
        <taxon>eudicotyledons</taxon>
        <taxon>Gunneridae</taxon>
        <taxon>Pentapetalae</taxon>
        <taxon>Dilleniales</taxon>
        <taxon>Dilleniaceae</taxon>
        <taxon>Dillenia</taxon>
    </lineage>
</organism>
<evidence type="ECO:0000256" key="2">
    <source>
        <dbReference type="ARBA" id="ARBA00001974"/>
    </source>
</evidence>
<dbReference type="GO" id="GO:0006790">
    <property type="term" value="P:sulfur compound metabolic process"/>
    <property type="evidence" value="ECO:0007669"/>
    <property type="project" value="TreeGrafter"/>
</dbReference>
<evidence type="ECO:0000256" key="3">
    <source>
        <dbReference type="ARBA" id="ARBA00003838"/>
    </source>
</evidence>
<dbReference type="SUPFAM" id="SSF81296">
    <property type="entry name" value="E set domains"/>
    <property type="match status" value="1"/>
</dbReference>
<evidence type="ECO:0000256" key="9">
    <source>
        <dbReference type="ARBA" id="ARBA00022723"/>
    </source>
</evidence>
<dbReference type="GO" id="GO:0009416">
    <property type="term" value="P:response to light stimulus"/>
    <property type="evidence" value="ECO:0007669"/>
    <property type="project" value="UniProtKB-ARBA"/>
</dbReference>
<feature type="domain" description="Cytochrome b5 heme-binding" evidence="19">
    <location>
        <begin position="529"/>
        <end position="604"/>
    </location>
</feature>
<evidence type="ECO:0000256" key="17">
    <source>
        <dbReference type="PIRSR" id="PIRSR000233-1"/>
    </source>
</evidence>
<dbReference type="InterPro" id="IPR014756">
    <property type="entry name" value="Ig_E-set"/>
</dbReference>
<dbReference type="InterPro" id="IPR001199">
    <property type="entry name" value="Cyt_B5-like_heme/steroid-bd"/>
</dbReference>
<dbReference type="GO" id="GO:0030151">
    <property type="term" value="F:molybdenum ion binding"/>
    <property type="evidence" value="ECO:0007669"/>
    <property type="project" value="InterPro"/>
</dbReference>
<accession>A0AAN8W157</accession>
<keyword evidence="13" id="KW-0520">NAD</keyword>
<proteinExistence type="inferred from homology"/>
<evidence type="ECO:0000256" key="10">
    <source>
        <dbReference type="ARBA" id="ARBA00022827"/>
    </source>
</evidence>
<dbReference type="InterPro" id="IPR012137">
    <property type="entry name" value="Nitr_rd_NADH"/>
</dbReference>
<dbReference type="PIRSF" id="PIRSF000233">
    <property type="entry name" value="Nitr_rd_NADH"/>
    <property type="match status" value="1"/>
</dbReference>
<dbReference type="InterPro" id="IPR008333">
    <property type="entry name" value="Cbr1-like_FAD-bd_dom"/>
</dbReference>
<dbReference type="GO" id="GO:0006809">
    <property type="term" value="P:nitric oxide biosynthetic process"/>
    <property type="evidence" value="ECO:0007669"/>
    <property type="project" value="InterPro"/>
</dbReference>
<dbReference type="Gene3D" id="2.60.40.650">
    <property type="match status" value="1"/>
</dbReference>
<evidence type="ECO:0000256" key="6">
    <source>
        <dbReference type="ARBA" id="ARBA00022505"/>
    </source>
</evidence>
<dbReference type="CDD" id="cd06183">
    <property type="entry name" value="cyt_b5_reduct_like"/>
    <property type="match status" value="1"/>
</dbReference>
<dbReference type="PROSITE" id="PS50255">
    <property type="entry name" value="CYTOCHROME_B5_2"/>
    <property type="match status" value="1"/>
</dbReference>
<dbReference type="Pfam" id="PF00174">
    <property type="entry name" value="Oxidored_molyb"/>
    <property type="match status" value="1"/>
</dbReference>
<dbReference type="Gene3D" id="3.40.50.80">
    <property type="entry name" value="Nucleotide-binding domain of ferredoxin-NADP reductase (FNR) module"/>
    <property type="match status" value="1"/>
</dbReference>
<dbReference type="FunFam" id="2.40.30.10:FF:000021">
    <property type="entry name" value="NADH-cytochrome b5 reductase"/>
    <property type="match status" value="1"/>
</dbReference>
<keyword evidence="22" id="KW-1185">Reference proteome</keyword>
<dbReference type="PANTHER" id="PTHR19372:SF7">
    <property type="entry name" value="SULFITE OXIDASE, MITOCHONDRIAL"/>
    <property type="match status" value="1"/>
</dbReference>
<feature type="binding site" evidence="17">
    <location>
        <position position="181"/>
    </location>
    <ligand>
        <name>Mo-molybdopterin</name>
        <dbReference type="ChEBI" id="CHEBI:71302"/>
    </ligand>
    <ligandPart>
        <name>Mo</name>
        <dbReference type="ChEBI" id="CHEBI:28685"/>
    </ligandPart>
</feature>
<dbReference type="PROSITE" id="PS00191">
    <property type="entry name" value="CYTOCHROME_B5_1"/>
    <property type="match status" value="1"/>
</dbReference>
<dbReference type="InterPro" id="IPR018506">
    <property type="entry name" value="Cyt_B5_heme-BS"/>
</dbReference>
<name>A0AAN8W157_9MAGN</name>
<evidence type="ECO:0000256" key="8">
    <source>
        <dbReference type="ARBA" id="ARBA00022630"/>
    </source>
</evidence>
<evidence type="ECO:0000256" key="12">
    <source>
        <dbReference type="ARBA" id="ARBA00023004"/>
    </source>
</evidence>
<evidence type="ECO:0000313" key="21">
    <source>
        <dbReference type="EMBL" id="KAK6939816.1"/>
    </source>
</evidence>
<evidence type="ECO:0000256" key="14">
    <source>
        <dbReference type="ARBA" id="ARBA00023063"/>
    </source>
</evidence>
<keyword evidence="9 17" id="KW-0479">Metal-binding</keyword>
<dbReference type="EMBL" id="JBAMMX010000005">
    <property type="protein sequence ID" value="KAK6939816.1"/>
    <property type="molecule type" value="Genomic_DNA"/>
</dbReference>
<evidence type="ECO:0000256" key="1">
    <source>
        <dbReference type="ARBA" id="ARBA00001971"/>
    </source>
</evidence>
<dbReference type="Pfam" id="PF03404">
    <property type="entry name" value="Mo-co_dimer"/>
    <property type="match status" value="1"/>
</dbReference>
<dbReference type="PRINTS" id="PR00406">
    <property type="entry name" value="CYTB5RDTASE"/>
</dbReference>
<feature type="domain" description="FAD-binding FR-type" evidence="20">
    <location>
        <begin position="649"/>
        <end position="761"/>
    </location>
</feature>
<keyword evidence="8" id="KW-0285">Flavoprotein</keyword>
<dbReference type="FunFam" id="3.40.50.80:FF:000025">
    <property type="entry name" value="Nitrate reductase [NADH]"/>
    <property type="match status" value="1"/>
</dbReference>
<dbReference type="InterPro" id="IPR036400">
    <property type="entry name" value="Cyt_B5-like_heme/steroid_sf"/>
</dbReference>
<dbReference type="GO" id="GO:0008482">
    <property type="term" value="F:sulfite oxidase activity"/>
    <property type="evidence" value="ECO:0007669"/>
    <property type="project" value="TreeGrafter"/>
</dbReference>
<comment type="caution">
    <text evidence="21">The sequence shown here is derived from an EMBL/GenBank/DDBJ whole genome shotgun (WGS) entry which is preliminary data.</text>
</comment>
<dbReference type="GO" id="GO:0043546">
    <property type="term" value="F:molybdopterin cofactor binding"/>
    <property type="evidence" value="ECO:0007669"/>
    <property type="project" value="InterPro"/>
</dbReference>
<evidence type="ECO:0000313" key="22">
    <source>
        <dbReference type="Proteomes" id="UP001370490"/>
    </source>
</evidence>
<dbReference type="PRINTS" id="PR00407">
    <property type="entry name" value="EUMOPTERIN"/>
</dbReference>
<comment type="cofactor">
    <cofactor evidence="17">
        <name>Mo-molybdopterin</name>
        <dbReference type="ChEBI" id="CHEBI:71302"/>
    </cofactor>
    <text evidence="17">Binds 1 Mo-molybdopterin (Mo-MPT) cofactor per subunit.</text>
</comment>
<dbReference type="FunFam" id="3.90.420.10:FF:000003">
    <property type="entry name" value="Nitrate reductase"/>
    <property type="match status" value="1"/>
</dbReference>
<dbReference type="Proteomes" id="UP001370490">
    <property type="component" value="Unassembled WGS sequence"/>
</dbReference>
<dbReference type="Gene3D" id="3.10.120.10">
    <property type="entry name" value="Cytochrome b5-like heme/steroid binding domain"/>
    <property type="match status" value="1"/>
</dbReference>
<dbReference type="InterPro" id="IPR005066">
    <property type="entry name" value="MoCF_OxRdtse_dimer"/>
</dbReference>
<dbReference type="InterPro" id="IPR001709">
    <property type="entry name" value="Flavoprot_Pyr_Nucl_cyt_Rdtase"/>
</dbReference>
<dbReference type="SUPFAM" id="SSF63380">
    <property type="entry name" value="Riboflavin synthase domain-like"/>
    <property type="match status" value="1"/>
</dbReference>
<dbReference type="Gene3D" id="2.40.30.10">
    <property type="entry name" value="Translation factors"/>
    <property type="match status" value="1"/>
</dbReference>
<dbReference type="PROSITE" id="PS51384">
    <property type="entry name" value="FAD_FR"/>
    <property type="match status" value="1"/>
</dbReference>
<evidence type="ECO:0000256" key="4">
    <source>
        <dbReference type="ARBA" id="ARBA00006253"/>
    </source>
</evidence>
<protein>
    <recommendedName>
        <fullName evidence="16">Nitrate reductase</fullName>
    </recommendedName>
</protein>
<keyword evidence="7" id="KW-0349">Heme</keyword>
<dbReference type="GO" id="GO:0020037">
    <property type="term" value="F:heme binding"/>
    <property type="evidence" value="ECO:0007669"/>
    <property type="project" value="InterPro"/>
</dbReference>
<dbReference type="Gene3D" id="3.90.420.10">
    <property type="entry name" value="Oxidoreductase, molybdopterin-binding domain"/>
    <property type="match status" value="1"/>
</dbReference>
<dbReference type="CDD" id="cd02112">
    <property type="entry name" value="eukary_NR_Moco"/>
    <property type="match status" value="1"/>
</dbReference>
<feature type="region of interest" description="Disordered" evidence="18">
    <location>
        <begin position="17"/>
        <end position="64"/>
    </location>
</feature>
<dbReference type="SUPFAM" id="SSF52343">
    <property type="entry name" value="Ferredoxin reductase-like, C-terminal NADP-linked domain"/>
    <property type="match status" value="1"/>
</dbReference>
<reference evidence="21 22" key="1">
    <citation type="submission" date="2023-12" db="EMBL/GenBank/DDBJ databases">
        <title>A high-quality genome assembly for Dillenia turbinata (Dilleniales).</title>
        <authorList>
            <person name="Chanderbali A."/>
        </authorList>
    </citation>
    <scope>NUCLEOTIDE SEQUENCE [LARGE SCALE GENOMIC DNA]</scope>
    <source>
        <strain evidence="21">LSX21</strain>
        <tissue evidence="21">Leaf</tissue>
    </source>
</reference>
<dbReference type="SMART" id="SM01117">
    <property type="entry name" value="Cyt-b5"/>
    <property type="match status" value="1"/>
</dbReference>
<dbReference type="Pfam" id="PF00175">
    <property type="entry name" value="NAD_binding_1"/>
    <property type="match status" value="1"/>
</dbReference>
<keyword evidence="10" id="KW-0274">FAD</keyword>
<dbReference type="FunFam" id="3.10.120.10:FF:000008">
    <property type="entry name" value="Nitrate reductase"/>
    <property type="match status" value="1"/>
</dbReference>
<comment type="cofactor">
    <cofactor evidence="1">
        <name>heme</name>
        <dbReference type="ChEBI" id="CHEBI:30413"/>
    </cofactor>
</comment>
<dbReference type="PRINTS" id="PR00363">
    <property type="entry name" value="CYTOCHROMEB5"/>
</dbReference>
<gene>
    <name evidence="21" type="ORF">RJ641_029347</name>
</gene>
<dbReference type="GO" id="GO:0050464">
    <property type="term" value="F:nitrate reductase (NADPH) activity"/>
    <property type="evidence" value="ECO:0007669"/>
    <property type="project" value="InterPro"/>
</dbReference>
<dbReference type="GO" id="GO:0042128">
    <property type="term" value="P:nitrate assimilation"/>
    <property type="evidence" value="ECO:0007669"/>
    <property type="project" value="UniProtKB-KW"/>
</dbReference>
<evidence type="ECO:0000256" key="16">
    <source>
        <dbReference type="PIRNR" id="PIRNR000233"/>
    </source>
</evidence>